<dbReference type="Proteomes" id="UP001295423">
    <property type="component" value="Unassembled WGS sequence"/>
</dbReference>
<evidence type="ECO:0000313" key="2">
    <source>
        <dbReference type="EMBL" id="CAJ1931614.1"/>
    </source>
</evidence>
<feature type="coiled-coil region" evidence="1">
    <location>
        <begin position="66"/>
        <end position="94"/>
    </location>
</feature>
<organism evidence="2 3">
    <name type="scientific">Cylindrotheca closterium</name>
    <dbReference type="NCBI Taxonomy" id="2856"/>
    <lineage>
        <taxon>Eukaryota</taxon>
        <taxon>Sar</taxon>
        <taxon>Stramenopiles</taxon>
        <taxon>Ochrophyta</taxon>
        <taxon>Bacillariophyta</taxon>
        <taxon>Bacillariophyceae</taxon>
        <taxon>Bacillariophycidae</taxon>
        <taxon>Bacillariales</taxon>
        <taxon>Bacillariaceae</taxon>
        <taxon>Cylindrotheca</taxon>
    </lineage>
</organism>
<evidence type="ECO:0000313" key="3">
    <source>
        <dbReference type="Proteomes" id="UP001295423"/>
    </source>
</evidence>
<name>A0AAD2FHB2_9STRA</name>
<gene>
    <name evidence="2" type="ORF">CYCCA115_LOCUS2468</name>
</gene>
<keyword evidence="3" id="KW-1185">Reference proteome</keyword>
<comment type="caution">
    <text evidence="2">The sequence shown here is derived from an EMBL/GenBank/DDBJ whole genome shotgun (WGS) entry which is preliminary data.</text>
</comment>
<dbReference type="AlphaFoldDB" id="A0AAD2FHB2"/>
<keyword evidence="1" id="KW-0175">Coiled coil</keyword>
<evidence type="ECO:0000256" key="1">
    <source>
        <dbReference type="SAM" id="Coils"/>
    </source>
</evidence>
<proteinExistence type="predicted"/>
<sequence length="165" mass="18901">MGSNVSKPQPANPEDSVFSLSNVLQEQMIKEYNDEQVVKLFGKQIERLGEQKATLVKETVEQRGILKQHMNAFREQNEEIQKKLDQDAEQFEDRFSDIANVVDYDSERLEKKFLTKGDLKHSLSTTPCSTERANVAMCLQHRNTSACNEFIELFSTCSNKSIAHE</sequence>
<reference evidence="2" key="1">
    <citation type="submission" date="2023-08" db="EMBL/GenBank/DDBJ databases">
        <authorList>
            <person name="Audoor S."/>
            <person name="Bilcke G."/>
        </authorList>
    </citation>
    <scope>NUCLEOTIDE SEQUENCE</scope>
</reference>
<protein>
    <submittedName>
        <fullName evidence="2">Uncharacterized protein</fullName>
    </submittedName>
</protein>
<accession>A0AAD2FHB2</accession>
<dbReference type="EMBL" id="CAKOGP040000167">
    <property type="protein sequence ID" value="CAJ1931614.1"/>
    <property type="molecule type" value="Genomic_DNA"/>
</dbReference>